<evidence type="ECO:0000313" key="4">
    <source>
        <dbReference type="EMBL" id="KAF4340301.1"/>
    </source>
</evidence>
<dbReference type="PANTHER" id="PTHR10039">
    <property type="entry name" value="AMELOGENIN"/>
    <property type="match status" value="1"/>
</dbReference>
<dbReference type="EMBL" id="PVQB02000243">
    <property type="protein sequence ID" value="KAF4340301.1"/>
    <property type="molecule type" value="Genomic_DNA"/>
</dbReference>
<protein>
    <submittedName>
        <fullName evidence="4">Pfs NB-ARC and ankyrin domain protein</fullName>
    </submittedName>
</protein>
<feature type="domain" description="Nephrocystin 3-like N-terminal" evidence="3">
    <location>
        <begin position="105"/>
        <end position="277"/>
    </location>
</feature>
<comment type="caution">
    <text evidence="4">The sequence shown here is derived from an EMBL/GenBank/DDBJ whole genome shotgun (WGS) entry which is preliminary data.</text>
</comment>
<dbReference type="SUPFAM" id="SSF48403">
    <property type="entry name" value="Ankyrin repeat"/>
    <property type="match status" value="1"/>
</dbReference>
<feature type="repeat" description="ANK" evidence="2">
    <location>
        <begin position="692"/>
        <end position="726"/>
    </location>
</feature>
<dbReference type="PROSITE" id="PS50297">
    <property type="entry name" value="ANK_REP_REGION"/>
    <property type="match status" value="2"/>
</dbReference>
<proteinExistence type="predicted"/>
<dbReference type="Pfam" id="PF24883">
    <property type="entry name" value="NPHP3_N"/>
    <property type="match status" value="1"/>
</dbReference>
<dbReference type="InterPro" id="IPR036770">
    <property type="entry name" value="Ankyrin_rpt-contain_sf"/>
</dbReference>
<dbReference type="AlphaFoldDB" id="A0A9P5DWY3"/>
<evidence type="ECO:0000259" key="3">
    <source>
        <dbReference type="Pfam" id="PF24883"/>
    </source>
</evidence>
<feature type="repeat" description="ANK" evidence="2">
    <location>
        <begin position="952"/>
        <end position="987"/>
    </location>
</feature>
<gene>
    <name evidence="4" type="ORF">FBEOM_5812</name>
</gene>
<name>A0A9P5DWY3_9HYPO</name>
<dbReference type="OrthoDB" id="194358at2759"/>
<dbReference type="Gene3D" id="1.25.40.20">
    <property type="entry name" value="Ankyrin repeat-containing domain"/>
    <property type="match status" value="3"/>
</dbReference>
<reference evidence="4" key="2">
    <citation type="submission" date="2020-02" db="EMBL/GenBank/DDBJ databases">
        <title>Identification and distribution of gene clusters putatively required for synthesis of sphingolipid metabolism inhibitors in phylogenetically diverse species of the filamentous fungus Fusarium.</title>
        <authorList>
            <person name="Kim H.-S."/>
            <person name="Busman M."/>
            <person name="Brown D.W."/>
            <person name="Divon H."/>
            <person name="Uhlig S."/>
            <person name="Proctor R.H."/>
        </authorList>
    </citation>
    <scope>NUCLEOTIDE SEQUENCE</scope>
    <source>
        <strain evidence="4">NRRL 25174</strain>
    </source>
</reference>
<dbReference type="Pfam" id="PF12796">
    <property type="entry name" value="Ank_2"/>
    <property type="match status" value="3"/>
</dbReference>
<feature type="repeat" description="ANK" evidence="2">
    <location>
        <begin position="917"/>
        <end position="951"/>
    </location>
</feature>
<evidence type="ECO:0000256" key="2">
    <source>
        <dbReference type="PROSITE-ProRule" id="PRU00023"/>
    </source>
</evidence>
<dbReference type="InterPro" id="IPR002110">
    <property type="entry name" value="Ankyrin_rpt"/>
</dbReference>
<reference evidence="4" key="1">
    <citation type="journal article" date="2017" name="Mycologia">
        <title>Fusarium algeriense, sp. nov., a novel toxigenic crown rot pathogen of durum wheat from Algeria is nested in the Fusarium burgessii species complex.</title>
        <authorList>
            <person name="Laraba I."/>
            <person name="Keddad A."/>
            <person name="Boureghda H."/>
            <person name="Abdallah N."/>
            <person name="Vaughan M.M."/>
            <person name="Proctor R.H."/>
            <person name="Busman M."/>
            <person name="O'Donnell K."/>
        </authorList>
    </citation>
    <scope>NUCLEOTIDE SEQUENCE</scope>
    <source>
        <strain evidence="4">NRRL 25174</strain>
    </source>
</reference>
<dbReference type="PROSITE" id="PS50088">
    <property type="entry name" value="ANK_REPEAT"/>
    <property type="match status" value="4"/>
</dbReference>
<dbReference type="SMART" id="SM00248">
    <property type="entry name" value="ANK"/>
    <property type="match status" value="8"/>
</dbReference>
<feature type="repeat" description="ANK" evidence="2">
    <location>
        <begin position="727"/>
        <end position="759"/>
    </location>
</feature>
<evidence type="ECO:0000313" key="5">
    <source>
        <dbReference type="Proteomes" id="UP000730481"/>
    </source>
</evidence>
<evidence type="ECO:0000256" key="1">
    <source>
        <dbReference type="ARBA" id="ARBA00022737"/>
    </source>
</evidence>
<dbReference type="InterPro" id="IPR027417">
    <property type="entry name" value="P-loop_NTPase"/>
</dbReference>
<organism evidence="4 5">
    <name type="scientific">Fusarium beomiforme</name>
    <dbReference type="NCBI Taxonomy" id="44412"/>
    <lineage>
        <taxon>Eukaryota</taxon>
        <taxon>Fungi</taxon>
        <taxon>Dikarya</taxon>
        <taxon>Ascomycota</taxon>
        <taxon>Pezizomycotina</taxon>
        <taxon>Sordariomycetes</taxon>
        <taxon>Hypocreomycetidae</taxon>
        <taxon>Hypocreales</taxon>
        <taxon>Nectriaceae</taxon>
        <taxon>Fusarium</taxon>
        <taxon>Fusarium burgessii species complex</taxon>
    </lineage>
</organism>
<dbReference type="PANTHER" id="PTHR10039:SF5">
    <property type="entry name" value="NACHT DOMAIN-CONTAINING PROTEIN"/>
    <property type="match status" value="1"/>
</dbReference>
<keyword evidence="5" id="KW-1185">Reference proteome</keyword>
<keyword evidence="1" id="KW-0677">Repeat</keyword>
<dbReference type="InterPro" id="IPR056884">
    <property type="entry name" value="NPHP3-like_N"/>
</dbReference>
<dbReference type="SUPFAM" id="SSF52540">
    <property type="entry name" value="P-loop containing nucleoside triphosphate hydrolases"/>
    <property type="match status" value="1"/>
</dbReference>
<sequence length="1012" mass="113763">MSGPSQLHQGGSEFASTINGHNVDLGNKSITRRDTAHAIYHNNYFGQCASPLESRGYENRAKKRKCNDNSEQSEDRSRYEILLKSLGFRQIDARHENIRNAHAKTCRWILKRAEYLDWLNPDKIHEHHGFLWIKGKPGAGKSTLMKFVLSNSRRRMTEKIIISFFFNARGEHLEKSTIGMYRSLLLQLLQKIPKLHNVLDPGLVLGISENHDWTVEVLRTLFEQAVESLGDSSVIVFIDALDECNESDIRSMVSSFKSLGDLSVAEGIRFHVCLASRHYPHITMPKKIELILEGQEGHEQDISSYLETELEIDKASGVFMWVVLVTGILQQKHDQGRIHELKKTLREIPGDLHELFRDILTRDDANKDELLLCTQWILFARQPLKPEQLYFAIRSYLKPVNICKWNRDEIEVHDISKFILSSSKGLAEITRTKQDPTVQFIHESVRDFLLKEDGLRVILMGLGENIQAESHEQLKKCCYDYTMCHMTDGALSSDLAKDELLDARRKADNEYPFLRYAVQNVLYHANTAEEGDISQTSFLRTFPLAAWIILNNLFEDKEVRRHTTRASLLYILAEQNLQKLVTRDQSSRSCFDIEDERYGAPVLAALATGCRPTIWELLKRETRNEPAESPLHDLCIDYSLQLDKRSGIGRKFKYNPRQDLLYYILKDGDLVLGSFAIASAKVSTSINFKTTKGETPFSVATHSRHDFAAVIQFLLNYEADIEARDTRGRTALCVAASMNSETAIQLLLNRGADVKAIDNNGYTPMTWSLLGAFASETVVRTLIDHGDTFNQVDFSGRTPVMHALNSESLIMKQLIDLGADIHCLDDKGQSALLLAVKAKRSGHAELLIKHHACTNVVDSRNGRTVLSYAVTTNDYDLYTVSSGHPIAPLGSSFGSLSYGVVEAILSNNAVVDTPDADGRKPLSHAAQDRFRGTNFVSLLLDHGGDVNKADNNGRTPLSYAASRTDPGATDCVQLLLDRGAIPSIADKDGRAPDSYSAFDVVRRLLSARLQSQ</sequence>
<dbReference type="Gene3D" id="3.40.50.300">
    <property type="entry name" value="P-loop containing nucleotide triphosphate hydrolases"/>
    <property type="match status" value="1"/>
</dbReference>
<keyword evidence="2" id="KW-0040">ANK repeat</keyword>
<accession>A0A9P5DWY3</accession>
<dbReference type="Proteomes" id="UP000730481">
    <property type="component" value="Unassembled WGS sequence"/>
</dbReference>